<feature type="binding site" evidence="8">
    <location>
        <position position="385"/>
    </location>
    <ligand>
        <name>Zn(2+)</name>
        <dbReference type="ChEBI" id="CHEBI:29105"/>
        <label>2</label>
        <note>catalytic</note>
    </ligand>
</feature>
<dbReference type="GO" id="GO:0006508">
    <property type="term" value="P:proteolysis"/>
    <property type="evidence" value="ECO:0007669"/>
    <property type="project" value="UniProtKB-KW"/>
</dbReference>
<keyword evidence="10" id="KW-0482">Metalloprotease</keyword>
<organism evidence="13 14">
    <name type="scientific">Frankliniella fusca</name>
    <dbReference type="NCBI Taxonomy" id="407009"/>
    <lineage>
        <taxon>Eukaryota</taxon>
        <taxon>Metazoa</taxon>
        <taxon>Ecdysozoa</taxon>
        <taxon>Arthropoda</taxon>
        <taxon>Hexapoda</taxon>
        <taxon>Insecta</taxon>
        <taxon>Pterygota</taxon>
        <taxon>Neoptera</taxon>
        <taxon>Paraneoptera</taxon>
        <taxon>Thysanoptera</taxon>
        <taxon>Terebrantia</taxon>
        <taxon>Thripoidea</taxon>
        <taxon>Thripidae</taxon>
        <taxon>Frankliniella</taxon>
    </lineage>
</organism>
<dbReference type="GO" id="GO:0046872">
    <property type="term" value="F:metal ion binding"/>
    <property type="evidence" value="ECO:0007669"/>
    <property type="project" value="UniProtKB-KW"/>
</dbReference>
<keyword evidence="14" id="KW-1185">Reference proteome</keyword>
<feature type="signal peptide" evidence="12">
    <location>
        <begin position="1"/>
        <end position="25"/>
    </location>
</feature>
<dbReference type="GO" id="GO:0005886">
    <property type="term" value="C:plasma membrane"/>
    <property type="evidence" value="ECO:0007669"/>
    <property type="project" value="TreeGrafter"/>
</dbReference>
<evidence type="ECO:0000256" key="7">
    <source>
        <dbReference type="PIRSR" id="PIRSR601548-4"/>
    </source>
</evidence>
<keyword evidence="3 7" id="KW-1015">Disulfide bond</keyword>
<feature type="binding site" evidence="5">
    <location>
        <position position="208"/>
    </location>
    <ligand>
        <name>chloride</name>
        <dbReference type="ChEBI" id="CHEBI:17996"/>
        <label>1</label>
    </ligand>
</feature>
<evidence type="ECO:0000256" key="9">
    <source>
        <dbReference type="PROSITE-ProRule" id="PRU01355"/>
    </source>
</evidence>
<comment type="caution">
    <text evidence="9">Lacks conserved residue(s) required for the propagation of feature annotation.</text>
</comment>
<evidence type="ECO:0000256" key="11">
    <source>
        <dbReference type="SAM" id="MobiDB-lite"/>
    </source>
</evidence>
<feature type="disulfide bond" evidence="7 9">
    <location>
        <begin position="326"/>
        <end position="344"/>
    </location>
</feature>
<dbReference type="GO" id="GO:0008237">
    <property type="term" value="F:metallopeptidase activity"/>
    <property type="evidence" value="ECO:0007669"/>
    <property type="project" value="UniProtKB-KW"/>
</dbReference>
<keyword evidence="6 10" id="KW-0862">Zinc</keyword>
<accession>A0AAE1L7C8</accession>
<reference evidence="13" key="2">
    <citation type="journal article" date="2023" name="BMC Genomics">
        <title>Pest status, molecular evolution, and epigenetic factors derived from the genome assembly of Frankliniella fusca, a thysanopteran phytovirus vector.</title>
        <authorList>
            <person name="Catto M.A."/>
            <person name="Labadie P.E."/>
            <person name="Jacobson A.L."/>
            <person name="Kennedy G.G."/>
            <person name="Srinivasan R."/>
            <person name="Hunt B.G."/>
        </authorList>
    </citation>
    <scope>NUCLEOTIDE SEQUENCE</scope>
    <source>
        <strain evidence="13">PL_HMW_Pooled</strain>
    </source>
</reference>
<reference evidence="13" key="1">
    <citation type="submission" date="2021-07" db="EMBL/GenBank/DDBJ databases">
        <authorList>
            <person name="Catto M.A."/>
            <person name="Jacobson A."/>
            <person name="Kennedy G."/>
            <person name="Labadie P."/>
            <person name="Hunt B.G."/>
            <person name="Srinivasan R."/>
        </authorList>
    </citation>
    <scope>NUCLEOTIDE SEQUENCE</scope>
    <source>
        <strain evidence="13">PL_HMW_Pooled</strain>
        <tissue evidence="13">Head</tissue>
    </source>
</reference>
<dbReference type="PANTHER" id="PTHR10514">
    <property type="entry name" value="ANGIOTENSIN-CONVERTING ENZYME"/>
    <property type="match status" value="1"/>
</dbReference>
<feature type="binding site" evidence="6">
    <location>
        <position position="385"/>
    </location>
    <ligand>
        <name>Zn(2+)</name>
        <dbReference type="ChEBI" id="CHEBI:29105"/>
        <label>1</label>
        <note>catalytic</note>
    </ligand>
</feature>
<dbReference type="AlphaFoldDB" id="A0AAE1L7C8"/>
<dbReference type="InterPro" id="IPR001548">
    <property type="entry name" value="Peptidase_M2"/>
</dbReference>
<dbReference type="PRINTS" id="PR00791">
    <property type="entry name" value="PEPDIPTASEA"/>
</dbReference>
<evidence type="ECO:0000256" key="8">
    <source>
        <dbReference type="PIRSR" id="PIRSR601548-8"/>
    </source>
</evidence>
<feature type="chain" id="PRO_5042222209" description="Angiotensin-converting enzyme" evidence="12">
    <location>
        <begin position="26"/>
        <end position="704"/>
    </location>
</feature>
<gene>
    <name evidence="13" type="ORF">KUF71_019451</name>
</gene>
<dbReference type="Pfam" id="PF01401">
    <property type="entry name" value="Peptidase_M2"/>
    <property type="match status" value="1"/>
</dbReference>
<protein>
    <recommendedName>
        <fullName evidence="10">Angiotensin-converting enzyme</fullName>
        <ecNumber evidence="10">3.4.-.-</ecNumber>
    </recommendedName>
</protein>
<evidence type="ECO:0000256" key="5">
    <source>
        <dbReference type="PIRSR" id="PIRSR601548-2"/>
    </source>
</evidence>
<comment type="similarity">
    <text evidence="1 9 10">Belongs to the peptidase M2 family.</text>
</comment>
<evidence type="ECO:0000256" key="4">
    <source>
        <dbReference type="ARBA" id="ARBA00023180"/>
    </source>
</evidence>
<keyword evidence="6 10" id="KW-0479">Metal-binding</keyword>
<dbReference type="PROSITE" id="PS52011">
    <property type="entry name" value="PEPTIDASE_M2"/>
    <property type="match status" value="1"/>
</dbReference>
<dbReference type="GO" id="GO:0005615">
    <property type="term" value="C:extracellular space"/>
    <property type="evidence" value="ECO:0007669"/>
    <property type="project" value="TreeGrafter"/>
</dbReference>
<evidence type="ECO:0000256" key="1">
    <source>
        <dbReference type="ARBA" id="ARBA00008139"/>
    </source>
</evidence>
<sequence length="704" mass="78904">MHPSEVVLAVLALALVALLLKQADAASAFPPEVKTYTEKEARKFLKNLNLEWAKKTNAYYLAKWDYETDISRRTLGQELKVSFEVAKFQKQQRKEAVKYPREKFADKDIKRQLGMYSKLGAPGLPDDKYVTNAASDLTVARRCNRDFACKPYEGTQPDDEYREKLHCWLRFRYGKNTTDTFHQLVELAQQAASLDNYTDFTKYMMRNYEQDDLAERMKVLVDGVHPLYKQLTAYCRHRLRQHFGPNSAPNGGFIPDHLIDDPLCKTDPVPRKPLDFPGALRAKGFTVRKLFFLPDEFYRSLNMTGVPDAVWDKSILESDANKTMSCKAVARDFLDNKDYRIRVCGTVCEKTLFTASSLVTGVVYAMEMRPQPSVYRQTMNDAFVEGIGGLVALSLVSPNFLRYQGLLAGDDSVEMDVNLLYMIARNTILPAVRRYAQDRWRLEAIGRTVAPRDYNCKYWQIRQEIEGVEQPLDRSWRDFDAANLDLLMDPVGTPFKTTFGSILAFQLHRQLCIMAGLFDAEDPTRLPLHRCNLLNQPVVSNLLKKLMQAGASKPWQEVLEEAIGTKELDPSAAMTYFQPLHKFLEDHNVRTGEVVSWEKSQKECGLPRYKLMEKDADGAGRGYYSCPLGEFSEDQEAETTAAPTAASTAAAATTVATSTPAPTAAPSDAPSSASADPSAVPETTTTSAAASASPEPTTEQAPAA</sequence>
<evidence type="ECO:0000256" key="3">
    <source>
        <dbReference type="ARBA" id="ARBA00023157"/>
    </source>
</evidence>
<comment type="caution">
    <text evidence="13">The sequence shown here is derived from an EMBL/GenBank/DDBJ whole genome shotgun (WGS) entry which is preliminary data.</text>
</comment>
<dbReference type="CDD" id="cd06461">
    <property type="entry name" value="M2_ACE"/>
    <property type="match status" value="1"/>
</dbReference>
<keyword evidence="4 10" id="KW-0325">Glycoprotein</keyword>
<evidence type="ECO:0000256" key="12">
    <source>
        <dbReference type="SAM" id="SignalP"/>
    </source>
</evidence>
<feature type="compositionally biased region" description="Low complexity" evidence="11">
    <location>
        <begin position="639"/>
        <end position="704"/>
    </location>
</feature>
<dbReference type="SUPFAM" id="SSF55486">
    <property type="entry name" value="Metalloproteases ('zincins'), catalytic domain"/>
    <property type="match status" value="1"/>
</dbReference>
<dbReference type="GO" id="GO:0004180">
    <property type="term" value="F:carboxypeptidase activity"/>
    <property type="evidence" value="ECO:0007669"/>
    <property type="project" value="UniProtKB-KW"/>
</dbReference>
<evidence type="ECO:0000256" key="2">
    <source>
        <dbReference type="ARBA" id="ARBA00022729"/>
    </source>
</evidence>
<dbReference type="PANTHER" id="PTHR10514:SF44">
    <property type="entry name" value="ANGIOTENSIN-CONVERTING ENZYME-RELATED"/>
    <property type="match status" value="1"/>
</dbReference>
<feature type="disulfide bond" evidence="7">
    <location>
        <begin position="512"/>
        <end position="531"/>
    </location>
</feature>
<dbReference type="EC" id="3.4.-.-" evidence="10"/>
<name>A0AAE1L7C8_9NEOP</name>
<dbReference type="EMBL" id="JAHWGI010000100">
    <property type="protein sequence ID" value="KAK3909396.1"/>
    <property type="molecule type" value="Genomic_DNA"/>
</dbReference>
<feature type="region of interest" description="Disordered" evidence="11">
    <location>
        <begin position="634"/>
        <end position="704"/>
    </location>
</feature>
<proteinExistence type="inferred from homology"/>
<keyword evidence="10" id="KW-0645">Protease</keyword>
<keyword evidence="10" id="KW-0378">Hydrolase</keyword>
<evidence type="ECO:0000256" key="10">
    <source>
        <dbReference type="RuleBase" id="RU361144"/>
    </source>
</evidence>
<comment type="cofactor">
    <cofactor evidence="10">
        <name>Zn(2+)</name>
        <dbReference type="ChEBI" id="CHEBI:29105"/>
    </cofactor>
    <text evidence="10">Binds 1 zinc ion per subunit.</text>
</comment>
<feature type="disulfide bond" evidence="7">
    <location>
        <begin position="143"/>
        <end position="149"/>
    </location>
</feature>
<evidence type="ECO:0000313" key="13">
    <source>
        <dbReference type="EMBL" id="KAK3909396.1"/>
    </source>
</evidence>
<keyword evidence="10" id="KW-0121">Carboxypeptidase</keyword>
<evidence type="ECO:0000256" key="6">
    <source>
        <dbReference type="PIRSR" id="PIRSR601548-3"/>
    </source>
</evidence>
<dbReference type="Proteomes" id="UP001219518">
    <property type="component" value="Unassembled WGS sequence"/>
</dbReference>
<keyword evidence="2 12" id="KW-0732">Signal</keyword>
<dbReference type="GO" id="GO:0008241">
    <property type="term" value="F:peptidyl-dipeptidase activity"/>
    <property type="evidence" value="ECO:0007669"/>
    <property type="project" value="InterPro"/>
</dbReference>
<evidence type="ECO:0000313" key="14">
    <source>
        <dbReference type="Proteomes" id="UP001219518"/>
    </source>
</evidence>